<reference evidence="1" key="1">
    <citation type="submission" date="2024-12" db="EMBL/GenBank/DDBJ databases">
        <title>Comparative genomics and development of molecular markers within Purpureocillium lilacinum and among Purpureocillium species.</title>
        <authorList>
            <person name="Yeh Z.-Y."/>
            <person name="Ni N.-T."/>
            <person name="Lo P.-H."/>
            <person name="Mushyakhwo K."/>
            <person name="Lin C.-F."/>
            <person name="Nai Y.-S."/>
        </authorList>
    </citation>
    <scope>NUCLEOTIDE SEQUENCE</scope>
    <source>
        <strain evidence="1">NCHU-NPUST-175</strain>
    </source>
</reference>
<gene>
    <name evidence="1" type="ORF">ACCO45_007140</name>
</gene>
<accession>A0ACC4DSA6</accession>
<dbReference type="EMBL" id="JBGNUJ010000006">
    <property type="protein sequence ID" value="KAL3958978.1"/>
    <property type="molecule type" value="Genomic_DNA"/>
</dbReference>
<sequence>MLRRTGFDTCHAPGLSWAFKAARGSRLTPQLEEGRITCRWACQPCEYEGPGITRSMCRLPDAPSFPAPAVIAVPSDQIEQTHKQSTRG</sequence>
<evidence type="ECO:0000313" key="1">
    <source>
        <dbReference type="EMBL" id="KAL3958978.1"/>
    </source>
</evidence>
<proteinExistence type="predicted"/>
<keyword evidence="2" id="KW-1185">Reference proteome</keyword>
<evidence type="ECO:0000313" key="2">
    <source>
        <dbReference type="Proteomes" id="UP001638806"/>
    </source>
</evidence>
<protein>
    <submittedName>
        <fullName evidence="1">Uncharacterized protein</fullName>
    </submittedName>
</protein>
<organism evidence="1 2">
    <name type="scientific">Purpureocillium lilacinum</name>
    <name type="common">Paecilomyces lilacinus</name>
    <dbReference type="NCBI Taxonomy" id="33203"/>
    <lineage>
        <taxon>Eukaryota</taxon>
        <taxon>Fungi</taxon>
        <taxon>Dikarya</taxon>
        <taxon>Ascomycota</taxon>
        <taxon>Pezizomycotina</taxon>
        <taxon>Sordariomycetes</taxon>
        <taxon>Hypocreomycetidae</taxon>
        <taxon>Hypocreales</taxon>
        <taxon>Ophiocordycipitaceae</taxon>
        <taxon>Purpureocillium</taxon>
    </lineage>
</organism>
<dbReference type="Proteomes" id="UP001638806">
    <property type="component" value="Unassembled WGS sequence"/>
</dbReference>
<name>A0ACC4DSA6_PURLI</name>
<comment type="caution">
    <text evidence="1">The sequence shown here is derived from an EMBL/GenBank/DDBJ whole genome shotgun (WGS) entry which is preliminary data.</text>
</comment>